<dbReference type="RefSeq" id="WP_092872804.1">
    <property type="nucleotide sequence ID" value="NZ_FOJY01000012.1"/>
</dbReference>
<reference evidence="7 8" key="1">
    <citation type="submission" date="2016-10" db="EMBL/GenBank/DDBJ databases">
        <authorList>
            <person name="de Groot N.N."/>
        </authorList>
    </citation>
    <scope>NUCLEOTIDE SEQUENCE [LARGE SCALE GENOMIC DNA]</scope>
    <source>
        <strain evidence="7 8">DSM 5522</strain>
    </source>
</reference>
<evidence type="ECO:0000256" key="1">
    <source>
        <dbReference type="ARBA" id="ARBA00005010"/>
    </source>
</evidence>
<dbReference type="PANTHER" id="PTHR35330:SF1">
    <property type="entry name" value="SIROHEME BIOSYNTHESIS PROTEIN MET8"/>
    <property type="match status" value="1"/>
</dbReference>
<evidence type="ECO:0000256" key="3">
    <source>
        <dbReference type="ARBA" id="ARBA00023002"/>
    </source>
</evidence>
<keyword evidence="3" id="KW-0560">Oxidoreductase</keyword>
<protein>
    <recommendedName>
        <fullName evidence="2">precorrin-2 dehydrogenase</fullName>
        <ecNumber evidence="2">1.3.1.76</ecNumber>
    </recommendedName>
</protein>
<evidence type="ECO:0000256" key="6">
    <source>
        <dbReference type="ARBA" id="ARBA00047561"/>
    </source>
</evidence>
<dbReference type="InterPro" id="IPR028161">
    <property type="entry name" value="Met8-like"/>
</dbReference>
<dbReference type="NCBIfam" id="TIGR01470">
    <property type="entry name" value="cysG_Nterm"/>
    <property type="match status" value="1"/>
</dbReference>
<dbReference type="UniPathway" id="UPA00262">
    <property type="reaction ID" value="UER00222"/>
</dbReference>
<dbReference type="GO" id="GO:0019354">
    <property type="term" value="P:siroheme biosynthetic process"/>
    <property type="evidence" value="ECO:0007669"/>
    <property type="project" value="UniProtKB-UniPathway"/>
</dbReference>
<dbReference type="AlphaFoldDB" id="A0A1I0YY50"/>
<dbReference type="InterPro" id="IPR036291">
    <property type="entry name" value="NAD(P)-bd_dom_sf"/>
</dbReference>
<organism evidence="7 8">
    <name type="scientific">Acetitomaculum ruminis DSM 5522</name>
    <dbReference type="NCBI Taxonomy" id="1120918"/>
    <lineage>
        <taxon>Bacteria</taxon>
        <taxon>Bacillati</taxon>
        <taxon>Bacillota</taxon>
        <taxon>Clostridia</taxon>
        <taxon>Lachnospirales</taxon>
        <taxon>Lachnospiraceae</taxon>
        <taxon>Acetitomaculum</taxon>
    </lineage>
</organism>
<dbReference type="PANTHER" id="PTHR35330">
    <property type="entry name" value="SIROHEME BIOSYNTHESIS PROTEIN MET8"/>
    <property type="match status" value="1"/>
</dbReference>
<dbReference type="Proteomes" id="UP000198838">
    <property type="component" value="Unassembled WGS sequence"/>
</dbReference>
<dbReference type="EC" id="1.3.1.76" evidence="2"/>
<evidence type="ECO:0000313" key="8">
    <source>
        <dbReference type="Proteomes" id="UP000198838"/>
    </source>
</evidence>
<dbReference type="GO" id="GO:0043115">
    <property type="term" value="F:precorrin-2 dehydrogenase activity"/>
    <property type="evidence" value="ECO:0007669"/>
    <property type="project" value="UniProtKB-EC"/>
</dbReference>
<dbReference type="STRING" id="1120918.SAMN05216249_1124"/>
<dbReference type="InterPro" id="IPR006367">
    <property type="entry name" value="Sirohaem_synthase_N"/>
</dbReference>
<proteinExistence type="predicted"/>
<dbReference type="Pfam" id="PF13241">
    <property type="entry name" value="NAD_binding_7"/>
    <property type="match status" value="1"/>
</dbReference>
<dbReference type="EMBL" id="FOJY01000012">
    <property type="protein sequence ID" value="SFB18201.1"/>
    <property type="molecule type" value="Genomic_DNA"/>
</dbReference>
<dbReference type="OrthoDB" id="9773765at2"/>
<comment type="pathway">
    <text evidence="1">Porphyrin-containing compound metabolism; siroheme biosynthesis; sirohydrochlorin from precorrin-2: step 1/1.</text>
</comment>
<evidence type="ECO:0000256" key="4">
    <source>
        <dbReference type="ARBA" id="ARBA00023027"/>
    </source>
</evidence>
<evidence type="ECO:0000256" key="5">
    <source>
        <dbReference type="ARBA" id="ARBA00023244"/>
    </source>
</evidence>
<dbReference type="Gene3D" id="3.40.50.720">
    <property type="entry name" value="NAD(P)-binding Rossmann-like Domain"/>
    <property type="match status" value="1"/>
</dbReference>
<dbReference type="GO" id="GO:0004325">
    <property type="term" value="F:ferrochelatase activity"/>
    <property type="evidence" value="ECO:0007669"/>
    <property type="project" value="InterPro"/>
</dbReference>
<keyword evidence="8" id="KW-1185">Reference proteome</keyword>
<accession>A0A1I0YY50</accession>
<keyword evidence="5" id="KW-0627">Porphyrin biosynthesis</keyword>
<evidence type="ECO:0000256" key="2">
    <source>
        <dbReference type="ARBA" id="ARBA00012400"/>
    </source>
</evidence>
<name>A0A1I0YY50_9FIRM</name>
<sequence>MNENNSFFPMFVDLKDRKIKVFGAGKIASRRIKTLLSFEADITVIAPFANETVLGLSKEKLISYEERPYKKGELKDEFFVLAATDNLSVNDDIYKECKEKNIIINVSSDFLKCDFHFPGIARKNNIVIGINAGGKDHKGAKEYTKKIKSFLQEEKE</sequence>
<comment type="catalytic activity">
    <reaction evidence="6">
        <text>precorrin-2 + NAD(+) = sirohydrochlorin + NADH + 2 H(+)</text>
        <dbReference type="Rhea" id="RHEA:15613"/>
        <dbReference type="ChEBI" id="CHEBI:15378"/>
        <dbReference type="ChEBI" id="CHEBI:57540"/>
        <dbReference type="ChEBI" id="CHEBI:57945"/>
        <dbReference type="ChEBI" id="CHEBI:58351"/>
        <dbReference type="ChEBI" id="CHEBI:58827"/>
        <dbReference type="EC" id="1.3.1.76"/>
    </reaction>
</comment>
<dbReference type="SUPFAM" id="SSF51735">
    <property type="entry name" value="NAD(P)-binding Rossmann-fold domains"/>
    <property type="match status" value="1"/>
</dbReference>
<evidence type="ECO:0000313" key="7">
    <source>
        <dbReference type="EMBL" id="SFB18201.1"/>
    </source>
</evidence>
<gene>
    <name evidence="7" type="ORF">SAMN05216249_1124</name>
</gene>
<keyword evidence="4" id="KW-0520">NAD</keyword>